<dbReference type="Proteomes" id="UP000012174">
    <property type="component" value="Unassembled WGS sequence"/>
</dbReference>
<sequence length="68" mass="7193">MSSWGKQESVGGKAGQQGGSNATNTGLTGPNFDTMYEQKRSKDPSSTARRESIAEQRPAGSIGEAFKK</sequence>
<organism evidence="2 3">
    <name type="scientific">Eutypa lata (strain UCR-EL1)</name>
    <name type="common">Grapevine dieback disease fungus</name>
    <name type="synonym">Eutypa armeniacae</name>
    <dbReference type="NCBI Taxonomy" id="1287681"/>
    <lineage>
        <taxon>Eukaryota</taxon>
        <taxon>Fungi</taxon>
        <taxon>Dikarya</taxon>
        <taxon>Ascomycota</taxon>
        <taxon>Pezizomycotina</taxon>
        <taxon>Sordariomycetes</taxon>
        <taxon>Xylariomycetidae</taxon>
        <taxon>Xylariales</taxon>
        <taxon>Diatrypaceae</taxon>
        <taxon>Eutypa</taxon>
    </lineage>
</organism>
<dbReference type="KEGG" id="ela:UCREL1_4341"/>
<evidence type="ECO:0000313" key="2">
    <source>
        <dbReference type="EMBL" id="EMR68642.1"/>
    </source>
</evidence>
<dbReference type="EMBL" id="KB706202">
    <property type="protein sequence ID" value="EMR68642.1"/>
    <property type="molecule type" value="Genomic_DNA"/>
</dbReference>
<evidence type="ECO:0000256" key="1">
    <source>
        <dbReference type="SAM" id="MobiDB-lite"/>
    </source>
</evidence>
<proteinExistence type="predicted"/>
<accession>M7SWK9</accession>
<keyword evidence="3" id="KW-1185">Reference proteome</keyword>
<dbReference type="AlphaFoldDB" id="M7SWK9"/>
<gene>
    <name evidence="2" type="ORF">UCREL1_4341</name>
</gene>
<evidence type="ECO:0000313" key="3">
    <source>
        <dbReference type="Proteomes" id="UP000012174"/>
    </source>
</evidence>
<protein>
    <submittedName>
        <fullName evidence="2">Uncharacterized protein</fullName>
    </submittedName>
</protein>
<reference evidence="3" key="1">
    <citation type="journal article" date="2013" name="Genome Announc.">
        <title>Draft genome sequence of the grapevine dieback fungus Eutypa lata UCR-EL1.</title>
        <authorList>
            <person name="Blanco-Ulate B."/>
            <person name="Rolshausen P.E."/>
            <person name="Cantu D."/>
        </authorList>
    </citation>
    <scope>NUCLEOTIDE SEQUENCE [LARGE SCALE GENOMIC DNA]</scope>
    <source>
        <strain evidence="3">UCR-EL1</strain>
    </source>
</reference>
<dbReference type="HOGENOM" id="CLU_191664_0_0_1"/>
<name>M7SWK9_EUTLA</name>
<feature type="compositionally biased region" description="Basic and acidic residues" evidence="1">
    <location>
        <begin position="36"/>
        <end position="54"/>
    </location>
</feature>
<feature type="compositionally biased region" description="Polar residues" evidence="1">
    <location>
        <begin position="19"/>
        <end position="28"/>
    </location>
</feature>
<feature type="region of interest" description="Disordered" evidence="1">
    <location>
        <begin position="1"/>
        <end position="68"/>
    </location>
</feature>
<dbReference type="OrthoDB" id="4158609at2759"/>